<organism evidence="1 2">
    <name type="scientific">Luteitalea pratensis</name>
    <dbReference type="NCBI Taxonomy" id="1855912"/>
    <lineage>
        <taxon>Bacteria</taxon>
        <taxon>Pseudomonadati</taxon>
        <taxon>Acidobacteriota</taxon>
        <taxon>Vicinamibacteria</taxon>
        <taxon>Vicinamibacterales</taxon>
        <taxon>Vicinamibacteraceae</taxon>
        <taxon>Luteitalea</taxon>
    </lineage>
</organism>
<dbReference type="STRING" id="1855912.LuPra_00184"/>
<sequence length="351" mass="40022">MNSEWPGDVTSFFREGWAAKCLSRWRRGLVAGSRRMDSTPTHRCEAEGGRARSPSVAHLVAALIACGAMPILAQSWPFPWPEDRIAEYTARRASSPIVVDGMLDEADWRAAERSPRFADLIGGHPGIHDTRAAVLWDDTYLYVGYWIEEPFVEATLTERDSPIYKNNDVELFIAGRDAYYEFEINSFGTIYEVYFIWEQAFESAGYARRPEFDRTRDGVRPFPGVGFKNHPRGPRIGYWNWDMPGLATAVHVDGTINDNRDRDRGWTVELRIPWKSLEPLAMPDGRALPPRDGDVWRMDFSRFNQYKEAPPAKDPGGWAWSPHGVWDSHVPELFPRVRFSTETVGSVPGKR</sequence>
<dbReference type="CDD" id="cd09620">
    <property type="entry name" value="CBM9_like_3"/>
    <property type="match status" value="1"/>
</dbReference>
<reference evidence="1 2" key="1">
    <citation type="journal article" date="2016" name="Genome Announc.">
        <title>First Complete Genome Sequence of a Subdivision 6 Acidobacterium Strain.</title>
        <authorList>
            <person name="Huang S."/>
            <person name="Vieira S."/>
            <person name="Bunk B."/>
            <person name="Riedel T."/>
            <person name="Sproer C."/>
            <person name="Overmann J."/>
        </authorList>
    </citation>
    <scope>NUCLEOTIDE SEQUENCE [LARGE SCALE GENOMIC DNA]</scope>
    <source>
        <strain evidence="2">DSM 100886 HEG_-6_39</strain>
    </source>
</reference>
<dbReference type="SUPFAM" id="SSF49344">
    <property type="entry name" value="CBD9-like"/>
    <property type="match status" value="1"/>
</dbReference>
<dbReference type="AlphaFoldDB" id="A0A143PFF6"/>
<dbReference type="PANTHER" id="PTHR35532:SF5">
    <property type="entry name" value="CARBOHYDRATE-BINDING DOMAIN-CONTAINING PROTEIN"/>
    <property type="match status" value="1"/>
</dbReference>
<reference evidence="2" key="2">
    <citation type="submission" date="2016-04" db="EMBL/GenBank/DDBJ databases">
        <title>First Complete Genome Sequence of a Subdivision 6 Acidobacterium.</title>
        <authorList>
            <person name="Huang S."/>
            <person name="Vieira S."/>
            <person name="Bunk B."/>
            <person name="Riedel T."/>
            <person name="Sproeer C."/>
            <person name="Overmann J."/>
        </authorList>
    </citation>
    <scope>NUCLEOTIDE SEQUENCE [LARGE SCALE GENOMIC DNA]</scope>
    <source>
        <strain evidence="2">DSM 100886 HEG_-6_39</strain>
    </source>
</reference>
<dbReference type="PANTHER" id="PTHR35532">
    <property type="entry name" value="SIMILAR TO POLYHYDROXYALKANOATE DEPOLYMERASE"/>
    <property type="match status" value="1"/>
</dbReference>
<evidence type="ECO:0000313" key="1">
    <source>
        <dbReference type="EMBL" id="AMY07020.1"/>
    </source>
</evidence>
<name>A0A143PFF6_LUTPR</name>
<evidence type="ECO:0000313" key="2">
    <source>
        <dbReference type="Proteomes" id="UP000076079"/>
    </source>
</evidence>
<dbReference type="EMBL" id="CP015136">
    <property type="protein sequence ID" value="AMY07020.1"/>
    <property type="molecule type" value="Genomic_DNA"/>
</dbReference>
<gene>
    <name evidence="1" type="ORF">LuPra_00184</name>
</gene>
<dbReference type="Gene3D" id="2.60.40.1190">
    <property type="match status" value="1"/>
</dbReference>
<keyword evidence="2" id="KW-1185">Reference proteome</keyword>
<dbReference type="Proteomes" id="UP000076079">
    <property type="component" value="Chromosome"/>
</dbReference>
<protein>
    <recommendedName>
        <fullName evidence="3">Carbohydrate-binding domain-containing protein</fullName>
    </recommendedName>
</protein>
<proteinExistence type="predicted"/>
<evidence type="ECO:0008006" key="3">
    <source>
        <dbReference type="Google" id="ProtNLM"/>
    </source>
</evidence>
<accession>A0A143PFF6</accession>
<dbReference type="KEGG" id="abac:LuPra_00184"/>